<accession>A0ABY7AS84</accession>
<gene>
    <name evidence="2" type="ORF">OLW01_17810</name>
</gene>
<proteinExistence type="predicted"/>
<name>A0ABY7AS84_9ALTE</name>
<keyword evidence="2" id="KW-0614">Plasmid</keyword>
<evidence type="ECO:0000313" key="3">
    <source>
        <dbReference type="Proteomes" id="UP001163726"/>
    </source>
</evidence>
<sequence length="370" mass="41805">MSYIICKNKLLEQLKKINDSNVLGRSANLANLLSYLIDNEIKRIEQGSNTTNSPKEIEIAIAVFDKSADFNVAEDASVRVHVSRLRKKLQDYYQKQGCKEPIQLSIPVGEYKIEVVQTNKLETNRLQTISRKFGLNKSLIAVLAASLLSVITHFWLVKTAKPAKQTQVNTQQVNTIWQQFNFGQTSSLIVLGASKNQASKSHILALKNILSLSNDFRYTPIKFTDELTTKDLKQQNVIYIGHYQNLGLLSSFIQDSAIKYNSQTNTLTTLDSATEYTAPENTQQQYIDYGLFAKLQGPRKNTLYILSGFTDSALLWLSWFSTHNKQSENEQISFTLPQAIEQADNYQLLFKVQSIKGADIDAELISALEF</sequence>
<feature type="transmembrane region" description="Helical" evidence="1">
    <location>
        <begin position="139"/>
        <end position="157"/>
    </location>
</feature>
<keyword evidence="1" id="KW-0472">Membrane</keyword>
<organism evidence="2 3">
    <name type="scientific">Catenovulum adriaticum</name>
    <dbReference type="NCBI Taxonomy" id="2984846"/>
    <lineage>
        <taxon>Bacteria</taxon>
        <taxon>Pseudomonadati</taxon>
        <taxon>Pseudomonadota</taxon>
        <taxon>Gammaproteobacteria</taxon>
        <taxon>Alteromonadales</taxon>
        <taxon>Alteromonadaceae</taxon>
        <taxon>Catenovulum</taxon>
    </lineage>
</organism>
<protein>
    <submittedName>
        <fullName evidence="2">Helix-turn-helix domain-containing protein</fullName>
    </submittedName>
</protein>
<reference evidence="2" key="1">
    <citation type="submission" date="2022-10" db="EMBL/GenBank/DDBJ databases">
        <title>Catenovulum adriacola sp. nov. isolated in the Harbour of Susak.</title>
        <authorList>
            <person name="Schoch T."/>
            <person name="Reich S.J."/>
            <person name="Stoeferle S."/>
            <person name="Flaiz M."/>
            <person name="Kazda M."/>
            <person name="Riedel C.U."/>
            <person name="Duerre P."/>
        </authorList>
    </citation>
    <scope>NUCLEOTIDE SEQUENCE</scope>
    <source>
        <strain evidence="2">TS8</strain>
        <plasmid evidence="2">pCadTS8_2</plasmid>
    </source>
</reference>
<dbReference type="EMBL" id="CP109967">
    <property type="protein sequence ID" value="WAJ72137.1"/>
    <property type="molecule type" value="Genomic_DNA"/>
</dbReference>
<dbReference type="Proteomes" id="UP001163726">
    <property type="component" value="Plasmid pCadTS8_2"/>
</dbReference>
<keyword evidence="1" id="KW-1133">Transmembrane helix</keyword>
<keyword evidence="3" id="KW-1185">Reference proteome</keyword>
<keyword evidence="1" id="KW-0812">Transmembrane</keyword>
<geneLocation type="plasmid" evidence="2 3">
    <name>pCadTS8_2</name>
</geneLocation>
<evidence type="ECO:0000313" key="2">
    <source>
        <dbReference type="EMBL" id="WAJ72137.1"/>
    </source>
</evidence>
<evidence type="ECO:0000256" key="1">
    <source>
        <dbReference type="SAM" id="Phobius"/>
    </source>
</evidence>
<dbReference type="RefSeq" id="WP_268076853.1">
    <property type="nucleotide sequence ID" value="NZ_CP109967.1"/>
</dbReference>